<dbReference type="GO" id="GO:0005737">
    <property type="term" value="C:cytoplasm"/>
    <property type="evidence" value="ECO:0007669"/>
    <property type="project" value="UniProtKB-SubCell"/>
</dbReference>
<evidence type="ECO:0000256" key="5">
    <source>
        <dbReference type="ARBA" id="ARBA00022833"/>
    </source>
</evidence>
<evidence type="ECO:0000256" key="6">
    <source>
        <dbReference type="ARBA" id="ARBA00022859"/>
    </source>
</evidence>
<dbReference type="InterPro" id="IPR046439">
    <property type="entry name" value="ZF_RZ_dom"/>
</dbReference>
<dbReference type="PANTHER" id="PTHR22605">
    <property type="entry name" value="RZ-TYPE DOMAIN-CONTAINING PROTEIN"/>
    <property type="match status" value="1"/>
</dbReference>
<dbReference type="GO" id="GO:0016887">
    <property type="term" value="F:ATP hydrolysis activity"/>
    <property type="evidence" value="ECO:0007669"/>
    <property type="project" value="InterPro"/>
</dbReference>
<proteinExistence type="predicted"/>
<dbReference type="Proteomes" id="UP000439903">
    <property type="component" value="Unassembled WGS sequence"/>
</dbReference>
<keyword evidence="5" id="KW-0862">Zinc</keyword>
<keyword evidence="9" id="KW-1185">Reference proteome</keyword>
<evidence type="ECO:0000256" key="2">
    <source>
        <dbReference type="ARBA" id="ARBA00022490"/>
    </source>
</evidence>
<dbReference type="GO" id="GO:0008270">
    <property type="term" value="F:zinc ion binding"/>
    <property type="evidence" value="ECO:0007669"/>
    <property type="project" value="UniProtKB-KW"/>
</dbReference>
<sequence length="1731" mass="199363">MDHQFPSRPKFGIDDLVDTAVRLLDSKLHNSITRASLRPLAEAYSEYEGCGQSHSNFHGLRGYYGLIKSLSKLDLTPENVQMALKRNFGGTDRNENPCGEYFDTVLKTFNNYQNWTHNPIPTLALIKGNLDDENARHLMVIGKSDSIVTILTYQLIEKGLDPVVILGSQFRDDQQDYSYSVLSRIMVCVEAGRPLILTISEHLRYLLYLRSLYDLWNQNYIVFGNKNDPKYYTRVALGEYANPMLYVHKNFRCILVLDEKKLATTDPPLLNRFEKQRLTIDDTLTDNHQKIVKILNLFIGFDENETLQSNVMTKFPEDNEEAIIKRCKAALIDIASSDGIIRASRSNMDPGEIDQWCNVYFRHLTDEHIPLQNHDSLSSFFGQLFFTNTTISRFIINTFSNINTDISECLRDLFTCQVDKLSTFKTEAQLKNRINRFWEESEDLMLILQCDVTAVNAGCIKLAKFIIEQVQNEFSRKNPYHIKHQVTIETLTPQEKNLSIILNGSLVDIIKNEYKFEDILKHELLWCLLCIKYPSTSKSVDHIKTLKTDIMKCPLLIECLKTRALEWIEENSSDDWQYKVASDKKLLYPYTSFSAALLAYLRLQVRNPIAKILFVLEKLSVTKSFISTNQTRRNQDLIPFLKTIFFDPKILNINDLPEPKPDHYVMPELVYDLKLPFSYYFMKKINDFKTAWGDELEKLRENPDNCDDDELSHYAFENTVQGFSENVKTSLPAINDQVFRDFSEWFFDDFVTVMVENDVDKKDSELLAKLVQLYIGKDKAFDPVLLHIYWWKHSNVISADLQLAQMCPSVINEFMREGPDGSFEEFLVDKVIKMMLDKFAKNGSEPQLDQWQHEIVKILSFSAKILKTNKLRSYQLLRICNDIVSSKLIPLSNIKEIIKLGLVSDKQNVLSKKFVDHVLGILSKLEKNEQNLSLQRSFIMRCLDTIPLDSMVRQHIYNNIFSQKDPFPLMGSIITKIFWKEEDAINEPFLRILQDSKEIFQASSRLKAINSALKNNNLDSSMATLCCDIIQKELFVEMNIPEVARYFRHAVQALLEKTFEPLKRISAIAFLKEFVYCMWYQALQDDYTQPISFIGIMDVGEFDGDVLIEEINNFMSVDNPLIHSLKVYFLRELRHKGLSIDDLKQFCAAHTNRFPWLSTFKWNDNKDTRLPINPYWQIPEYRQAENAFKELYSIENQAADFLKIVSTMNKLSTGYKQTIERILSNRQSLLHLDNTIDNINLILKSVIAHIAALHASIPPDSTPLATYFHKIEACQNSFILTTVSDIESLILSAVIAGCGGQITRYSCQCGYMYVIANCGTALEAIRCPGCKNNTIGGANHKLAAGNRKLDNAPITGPIKSKDQTGYIGEQPNNSVDYSVRSMPPSSYRILHLIVHALIGSSAHSKATLNFLCKHNQTANSEEPYCLGHIITDWTVLRLILNCSDETLALLFHSLLTIMAQTPLPASTLRTSAEREDWETQFTRNYVSPLIRSVTETVTNFRTALVAADQGNSANIIESEIGQTRAIDDEYRLSKLPRLWRKIDIVDFNSFRAYFNGDLAQYQIKYPFLAIFFKYFERLEIIKNLYPIVQFVQILSSRLSYRISRKDAEKMTFDEFINKEADKVELCKMFQNFEDSWNLVIDKVDRYQCHELKDKPEINRNMPIILGLVEAKDLSVYICAILEYLISLQNNFLRDVMTIPPGSCRSLKFLEQTSYDAEEGISSTAFHSLINT</sequence>
<comment type="caution">
    <text evidence="8">The sequence shown here is derived from an EMBL/GenBank/DDBJ whole genome shotgun (WGS) entry which is preliminary data.</text>
</comment>
<dbReference type="PROSITE" id="PS51981">
    <property type="entry name" value="ZF_RZ"/>
    <property type="match status" value="1"/>
</dbReference>
<organism evidence="8 9">
    <name type="scientific">Gigaspora margarita</name>
    <dbReference type="NCBI Taxonomy" id="4874"/>
    <lineage>
        <taxon>Eukaryota</taxon>
        <taxon>Fungi</taxon>
        <taxon>Fungi incertae sedis</taxon>
        <taxon>Mucoromycota</taxon>
        <taxon>Glomeromycotina</taxon>
        <taxon>Glomeromycetes</taxon>
        <taxon>Diversisporales</taxon>
        <taxon>Gigasporaceae</taxon>
        <taxon>Gigaspora</taxon>
    </lineage>
</organism>
<dbReference type="EMBL" id="WTPW01000440">
    <property type="protein sequence ID" value="KAF0511308.1"/>
    <property type="molecule type" value="Genomic_DNA"/>
</dbReference>
<keyword evidence="3" id="KW-0479">Metal-binding</keyword>
<accession>A0A8H4ELB8</accession>
<evidence type="ECO:0000256" key="3">
    <source>
        <dbReference type="ARBA" id="ARBA00022723"/>
    </source>
</evidence>
<dbReference type="GO" id="GO:0002376">
    <property type="term" value="P:immune system process"/>
    <property type="evidence" value="ECO:0007669"/>
    <property type="project" value="UniProtKB-KW"/>
</dbReference>
<keyword evidence="4" id="KW-0863">Zinc-finger</keyword>
<keyword evidence="6" id="KW-0391">Immunity</keyword>
<dbReference type="PANTHER" id="PTHR22605:SF1">
    <property type="entry name" value="RZ-TYPE DOMAIN-CONTAINING PROTEIN"/>
    <property type="match status" value="1"/>
</dbReference>
<evidence type="ECO:0000256" key="4">
    <source>
        <dbReference type="ARBA" id="ARBA00022771"/>
    </source>
</evidence>
<reference evidence="8 9" key="1">
    <citation type="journal article" date="2019" name="Environ. Microbiol.">
        <title>At the nexus of three kingdoms: the genome of the mycorrhizal fungus Gigaspora margarita provides insights into plant, endobacterial and fungal interactions.</title>
        <authorList>
            <person name="Venice F."/>
            <person name="Ghignone S."/>
            <person name="Salvioli di Fossalunga A."/>
            <person name="Amselem J."/>
            <person name="Novero M."/>
            <person name="Xianan X."/>
            <person name="Sedzielewska Toro K."/>
            <person name="Morin E."/>
            <person name="Lipzen A."/>
            <person name="Grigoriev I.V."/>
            <person name="Henrissat B."/>
            <person name="Martin F.M."/>
            <person name="Bonfante P."/>
        </authorList>
    </citation>
    <scope>NUCLEOTIDE SEQUENCE [LARGE SCALE GENOMIC DNA]</scope>
    <source>
        <strain evidence="8 9">BEG34</strain>
    </source>
</reference>
<dbReference type="GO" id="GO:0004842">
    <property type="term" value="F:ubiquitin-protein transferase activity"/>
    <property type="evidence" value="ECO:0007669"/>
    <property type="project" value="InterPro"/>
</dbReference>
<evidence type="ECO:0000259" key="7">
    <source>
        <dbReference type="PROSITE" id="PS51981"/>
    </source>
</evidence>
<protein>
    <submittedName>
        <fullName evidence="8">E3 ubiquitin-protein ligase</fullName>
    </submittedName>
</protein>
<dbReference type="OrthoDB" id="2423195at2759"/>
<dbReference type="InterPro" id="IPR031248">
    <property type="entry name" value="RNF213"/>
</dbReference>
<evidence type="ECO:0000313" key="8">
    <source>
        <dbReference type="EMBL" id="KAF0511308.1"/>
    </source>
</evidence>
<feature type="domain" description="RZ-type" evidence="7">
    <location>
        <begin position="1282"/>
        <end position="1366"/>
    </location>
</feature>
<dbReference type="Pfam" id="PF20173">
    <property type="entry name" value="ZnF_RZ-type"/>
    <property type="match status" value="1"/>
</dbReference>
<comment type="subcellular location">
    <subcellularLocation>
        <location evidence="1">Cytoplasm</location>
    </subcellularLocation>
</comment>
<evidence type="ECO:0000256" key="1">
    <source>
        <dbReference type="ARBA" id="ARBA00004496"/>
    </source>
</evidence>
<name>A0A8H4ELB8_GIGMA</name>
<keyword evidence="2" id="KW-0963">Cytoplasm</keyword>
<evidence type="ECO:0000313" key="9">
    <source>
        <dbReference type="Proteomes" id="UP000439903"/>
    </source>
</evidence>
<gene>
    <name evidence="8" type="ORF">F8M41_018294</name>
</gene>